<protein>
    <submittedName>
        <fullName evidence="1">Uncharacterized protein</fullName>
    </submittedName>
</protein>
<dbReference type="RefSeq" id="WP_112146568.1">
    <property type="nucleotide sequence ID" value="NZ_PGTO01000016.1"/>
</dbReference>
<keyword evidence="2" id="KW-1185">Reference proteome</keyword>
<evidence type="ECO:0000313" key="1">
    <source>
        <dbReference type="EMBL" id="RAU20798.1"/>
    </source>
</evidence>
<sequence length="76" mass="8240">MKLETELRAGMAAHSEGRLVDAARCCRQVLESDDGIMVGGWFEISTDLVSVMETPPTYQHLGSASSIQENNVANQS</sequence>
<proteinExistence type="predicted"/>
<name>A0A364NUP8_9PROT</name>
<accession>A0A364NUP8</accession>
<organism evidence="1 2">
    <name type="scientific">Paramagnetospirillum kuznetsovii</name>
    <dbReference type="NCBI Taxonomy" id="2053833"/>
    <lineage>
        <taxon>Bacteria</taxon>
        <taxon>Pseudomonadati</taxon>
        <taxon>Pseudomonadota</taxon>
        <taxon>Alphaproteobacteria</taxon>
        <taxon>Rhodospirillales</taxon>
        <taxon>Magnetospirillaceae</taxon>
        <taxon>Paramagnetospirillum</taxon>
    </lineage>
</organism>
<evidence type="ECO:0000313" key="2">
    <source>
        <dbReference type="Proteomes" id="UP000251075"/>
    </source>
</evidence>
<dbReference type="EMBL" id="PGTO01000016">
    <property type="protein sequence ID" value="RAU20798.1"/>
    <property type="molecule type" value="Genomic_DNA"/>
</dbReference>
<dbReference type="Proteomes" id="UP000251075">
    <property type="component" value="Unassembled WGS sequence"/>
</dbReference>
<comment type="caution">
    <text evidence="1">The sequence shown here is derived from an EMBL/GenBank/DDBJ whole genome shotgun (WGS) entry which is preliminary data.</text>
</comment>
<dbReference type="AlphaFoldDB" id="A0A364NUP8"/>
<gene>
    <name evidence="1" type="ORF">CU669_16115</name>
</gene>
<reference evidence="1 2" key="1">
    <citation type="submission" date="2017-11" db="EMBL/GenBank/DDBJ databases">
        <title>Draft genome sequence of magnetotactic bacterium Magnetospirillum kuznetsovii LBB-42.</title>
        <authorList>
            <person name="Grouzdev D.S."/>
            <person name="Rysina M.S."/>
            <person name="Baslerov R.V."/>
            <person name="Koziaeva V."/>
        </authorList>
    </citation>
    <scope>NUCLEOTIDE SEQUENCE [LARGE SCALE GENOMIC DNA]</scope>
    <source>
        <strain evidence="1 2">LBB-42</strain>
    </source>
</reference>